<sequence>MQGIVKQILLGIIWIYQRMISPLKPPSCRFTPTCSQYAAEAVTKHGPFRGGWLALKRLARCHPWGGTGYDPVP</sequence>
<dbReference type="PANTHER" id="PTHR33383">
    <property type="entry name" value="MEMBRANE PROTEIN INSERTION EFFICIENCY FACTOR-RELATED"/>
    <property type="match status" value="1"/>
</dbReference>
<name>A0A5M6DKH6_9BACT</name>
<reference evidence="2 3" key="1">
    <citation type="submission" date="2019-09" db="EMBL/GenBank/DDBJ databases">
        <title>Genome sequence and assembly of Adhaeribacter sp.</title>
        <authorList>
            <person name="Chhetri G."/>
        </authorList>
    </citation>
    <scope>NUCLEOTIDE SEQUENCE [LARGE SCALE GENOMIC DNA]</scope>
    <source>
        <strain evidence="2 3">DK36</strain>
    </source>
</reference>
<keyword evidence="3" id="KW-1185">Reference proteome</keyword>
<evidence type="ECO:0000313" key="2">
    <source>
        <dbReference type="EMBL" id="KAA5546729.1"/>
    </source>
</evidence>
<dbReference type="PANTHER" id="PTHR33383:SF1">
    <property type="entry name" value="MEMBRANE PROTEIN INSERTION EFFICIENCY FACTOR-RELATED"/>
    <property type="match status" value="1"/>
</dbReference>
<organism evidence="2 3">
    <name type="scientific">Adhaeribacter rhizoryzae</name>
    <dbReference type="NCBI Taxonomy" id="2607907"/>
    <lineage>
        <taxon>Bacteria</taxon>
        <taxon>Pseudomonadati</taxon>
        <taxon>Bacteroidota</taxon>
        <taxon>Cytophagia</taxon>
        <taxon>Cytophagales</taxon>
        <taxon>Hymenobacteraceae</taxon>
        <taxon>Adhaeribacter</taxon>
    </lineage>
</organism>
<keyword evidence="1" id="KW-0472">Membrane</keyword>
<keyword evidence="1" id="KW-1003">Cell membrane</keyword>
<dbReference type="HAMAP" id="MF_00386">
    <property type="entry name" value="UPF0161_YidD"/>
    <property type="match status" value="1"/>
</dbReference>
<evidence type="ECO:0000313" key="3">
    <source>
        <dbReference type="Proteomes" id="UP000323426"/>
    </source>
</evidence>
<dbReference type="AlphaFoldDB" id="A0A5M6DKH6"/>
<dbReference type="InterPro" id="IPR002696">
    <property type="entry name" value="Membr_insert_effic_factor_YidD"/>
</dbReference>
<dbReference type="SMART" id="SM01234">
    <property type="entry name" value="Haemolytic"/>
    <property type="match status" value="1"/>
</dbReference>
<gene>
    <name evidence="2" type="primary">yidD</name>
    <name evidence="2" type="ORF">F0145_10340</name>
</gene>
<comment type="function">
    <text evidence="1">Could be involved in insertion of integral membrane proteins into the membrane.</text>
</comment>
<protein>
    <recommendedName>
        <fullName evidence="1">Putative membrane protein insertion efficiency factor</fullName>
    </recommendedName>
</protein>
<comment type="caution">
    <text evidence="2">The sequence shown here is derived from an EMBL/GenBank/DDBJ whole genome shotgun (WGS) entry which is preliminary data.</text>
</comment>
<evidence type="ECO:0000256" key="1">
    <source>
        <dbReference type="HAMAP-Rule" id="MF_00386"/>
    </source>
</evidence>
<dbReference type="EMBL" id="VWSF01000006">
    <property type="protein sequence ID" value="KAA5546729.1"/>
    <property type="molecule type" value="Genomic_DNA"/>
</dbReference>
<dbReference type="RefSeq" id="WP_150088330.1">
    <property type="nucleotide sequence ID" value="NZ_VWSF01000006.1"/>
</dbReference>
<dbReference type="NCBIfam" id="TIGR00278">
    <property type="entry name" value="membrane protein insertion efficiency factor YidD"/>
    <property type="match status" value="1"/>
</dbReference>
<accession>A0A5M6DKH6</accession>
<comment type="subcellular location">
    <subcellularLocation>
        <location evidence="1">Cell membrane</location>
        <topology evidence="1">Peripheral membrane protein</topology>
        <orientation evidence="1">Cytoplasmic side</orientation>
    </subcellularLocation>
</comment>
<dbReference type="Proteomes" id="UP000323426">
    <property type="component" value="Unassembled WGS sequence"/>
</dbReference>
<comment type="similarity">
    <text evidence="1">Belongs to the UPF0161 family.</text>
</comment>
<proteinExistence type="inferred from homology"/>
<dbReference type="GO" id="GO:0005886">
    <property type="term" value="C:plasma membrane"/>
    <property type="evidence" value="ECO:0007669"/>
    <property type="project" value="UniProtKB-SubCell"/>
</dbReference>
<dbReference type="Pfam" id="PF01809">
    <property type="entry name" value="YidD"/>
    <property type="match status" value="1"/>
</dbReference>